<dbReference type="RefSeq" id="WP_195387877.1">
    <property type="nucleotide sequence ID" value="NZ_JADNGL010000002.1"/>
</dbReference>
<name>A0AAW6E269_9FIRM</name>
<organism evidence="1 2">
    <name type="scientific">Ruminococcus bicirculans</name>
    <name type="common">ex Wegman et al. 2014</name>
    <dbReference type="NCBI Taxonomy" id="1160721"/>
    <lineage>
        <taxon>Bacteria</taxon>
        <taxon>Bacillati</taxon>
        <taxon>Bacillota</taxon>
        <taxon>Clostridia</taxon>
        <taxon>Eubacteriales</taxon>
        <taxon>Oscillospiraceae</taxon>
        <taxon>Ruminococcus</taxon>
    </lineage>
</organism>
<dbReference type="Proteomes" id="UP001211015">
    <property type="component" value="Unassembled WGS sequence"/>
</dbReference>
<evidence type="ECO:0000313" key="1">
    <source>
        <dbReference type="EMBL" id="MDB8743823.1"/>
    </source>
</evidence>
<dbReference type="AlphaFoldDB" id="A0AAW6E269"/>
<evidence type="ECO:0008006" key="3">
    <source>
        <dbReference type="Google" id="ProtNLM"/>
    </source>
</evidence>
<sequence>MWVQGKALSEYEAEPHSAQADKVQIVVSKAYRSQISDESDIGELNLHRFSIPKRNVDTQRAERFCGGINNPEYM</sequence>
<proteinExistence type="predicted"/>
<comment type="caution">
    <text evidence="1">The sequence shown here is derived from an EMBL/GenBank/DDBJ whole genome shotgun (WGS) entry which is preliminary data.</text>
</comment>
<dbReference type="EMBL" id="JAQMLV010000002">
    <property type="protein sequence ID" value="MDB8743823.1"/>
    <property type="molecule type" value="Genomic_DNA"/>
</dbReference>
<protein>
    <recommendedName>
        <fullName evidence="3">Transposase</fullName>
    </recommendedName>
</protein>
<accession>A0AAW6E269</accession>
<gene>
    <name evidence="1" type="ORF">PNU62_02215</name>
</gene>
<evidence type="ECO:0000313" key="2">
    <source>
        <dbReference type="Proteomes" id="UP001211015"/>
    </source>
</evidence>
<reference evidence="1" key="1">
    <citation type="submission" date="2023-01" db="EMBL/GenBank/DDBJ databases">
        <title>Human gut microbiome strain richness.</title>
        <authorList>
            <person name="Chen-Liaw A."/>
        </authorList>
    </citation>
    <scope>NUCLEOTIDE SEQUENCE</scope>
    <source>
        <strain evidence="1">1001275st1_F4_1001275B_160808</strain>
    </source>
</reference>